<evidence type="ECO:0000313" key="6">
    <source>
        <dbReference type="Proteomes" id="UP001500767"/>
    </source>
</evidence>
<name>A0ABP6XSD2_9ACTN</name>
<dbReference type="InterPro" id="IPR050251">
    <property type="entry name" value="HpcH-HpaI_aldolase"/>
</dbReference>
<dbReference type="Pfam" id="PF03328">
    <property type="entry name" value="HpcH_HpaI"/>
    <property type="match status" value="1"/>
</dbReference>
<proteinExistence type="inferred from homology"/>
<sequence length="256" mass="26867">MTVDLPSFKARLTAGQRALGVLLRMPAEELVEMVAVAGFDFVLLDGEHGPADVVELRRHITAAALHGVPVLVRVGSAEPALVLRAIDAGATGVVAPHVDTPEQAWALVDSAHYPPLGHRGFATYGRAGDFGLVDPRRHQERMLAETLVFGMIESPDGVRQAERIAAVDGLDGIMVGVADLAASTTLADPPPAEGTRHVHAVLAAQGRMRMDIVGSLPAAEASFADGAQLVVYNLTATVMAHLAELRTASPSDGSWD</sequence>
<keyword evidence="2" id="KW-0479">Metal-binding</keyword>
<reference evidence="6" key="1">
    <citation type="journal article" date="2019" name="Int. J. Syst. Evol. Microbiol.">
        <title>The Global Catalogue of Microorganisms (GCM) 10K type strain sequencing project: providing services to taxonomists for standard genome sequencing and annotation.</title>
        <authorList>
            <consortium name="The Broad Institute Genomics Platform"/>
            <consortium name="The Broad Institute Genome Sequencing Center for Infectious Disease"/>
            <person name="Wu L."/>
            <person name="Ma J."/>
        </authorList>
    </citation>
    <scope>NUCLEOTIDE SEQUENCE [LARGE SCALE GENOMIC DNA]</scope>
    <source>
        <strain evidence="6">JCM 16540</strain>
    </source>
</reference>
<evidence type="ECO:0000313" key="5">
    <source>
        <dbReference type="EMBL" id="GAA3571501.1"/>
    </source>
</evidence>
<dbReference type="InterPro" id="IPR005000">
    <property type="entry name" value="Aldolase/citrate-lyase_domain"/>
</dbReference>
<dbReference type="PANTHER" id="PTHR30502">
    <property type="entry name" value="2-KETO-3-DEOXY-L-RHAMNONATE ALDOLASE"/>
    <property type="match status" value="1"/>
</dbReference>
<dbReference type="EMBL" id="BAAAYR010000004">
    <property type="protein sequence ID" value="GAA3571501.1"/>
    <property type="molecule type" value="Genomic_DNA"/>
</dbReference>
<comment type="similarity">
    <text evidence="1">Belongs to the HpcH/HpaI aldolase family.</text>
</comment>
<dbReference type="PANTHER" id="PTHR30502:SF0">
    <property type="entry name" value="PHOSPHOENOLPYRUVATE CARBOXYLASE FAMILY PROTEIN"/>
    <property type="match status" value="1"/>
</dbReference>
<gene>
    <name evidence="5" type="ORF">GCM10022197_30020</name>
</gene>
<comment type="caution">
    <text evidence="5">The sequence shown here is derived from an EMBL/GenBank/DDBJ whole genome shotgun (WGS) entry which is preliminary data.</text>
</comment>
<dbReference type="InterPro" id="IPR015813">
    <property type="entry name" value="Pyrv/PenolPyrv_kinase-like_dom"/>
</dbReference>
<dbReference type="SUPFAM" id="SSF51621">
    <property type="entry name" value="Phosphoenolpyruvate/pyruvate domain"/>
    <property type="match status" value="1"/>
</dbReference>
<feature type="domain" description="HpcH/HpaI aldolase/citrate lyase" evidence="4">
    <location>
        <begin position="28"/>
        <end position="192"/>
    </location>
</feature>
<dbReference type="Gene3D" id="3.20.20.60">
    <property type="entry name" value="Phosphoenolpyruvate-binding domains"/>
    <property type="match status" value="1"/>
</dbReference>
<accession>A0ABP6XSD2</accession>
<evidence type="ECO:0000259" key="4">
    <source>
        <dbReference type="Pfam" id="PF03328"/>
    </source>
</evidence>
<evidence type="ECO:0000256" key="3">
    <source>
        <dbReference type="ARBA" id="ARBA00023239"/>
    </source>
</evidence>
<organism evidence="5 6">
    <name type="scientific">Microlunatus spumicola</name>
    <dbReference type="NCBI Taxonomy" id="81499"/>
    <lineage>
        <taxon>Bacteria</taxon>
        <taxon>Bacillati</taxon>
        <taxon>Actinomycetota</taxon>
        <taxon>Actinomycetes</taxon>
        <taxon>Propionibacteriales</taxon>
        <taxon>Propionibacteriaceae</taxon>
        <taxon>Microlunatus</taxon>
    </lineage>
</organism>
<keyword evidence="6" id="KW-1185">Reference proteome</keyword>
<evidence type="ECO:0000256" key="2">
    <source>
        <dbReference type="ARBA" id="ARBA00022723"/>
    </source>
</evidence>
<dbReference type="RefSeq" id="WP_204913432.1">
    <property type="nucleotide sequence ID" value="NZ_BAAAYR010000004.1"/>
</dbReference>
<dbReference type="InterPro" id="IPR040442">
    <property type="entry name" value="Pyrv_kinase-like_dom_sf"/>
</dbReference>
<protein>
    <recommendedName>
        <fullName evidence="4">HpcH/HpaI aldolase/citrate lyase domain-containing protein</fullName>
    </recommendedName>
</protein>
<keyword evidence="3" id="KW-0456">Lyase</keyword>
<dbReference type="Proteomes" id="UP001500767">
    <property type="component" value="Unassembled WGS sequence"/>
</dbReference>
<evidence type="ECO:0000256" key="1">
    <source>
        <dbReference type="ARBA" id="ARBA00005568"/>
    </source>
</evidence>